<dbReference type="OrthoDB" id="97058at2759"/>
<feature type="region of interest" description="Disordered" evidence="1">
    <location>
        <begin position="65"/>
        <end position="108"/>
    </location>
</feature>
<evidence type="ECO:0000256" key="1">
    <source>
        <dbReference type="SAM" id="MobiDB-lite"/>
    </source>
</evidence>
<gene>
    <name evidence="2" type="ORF">Acr_03g0012550</name>
</gene>
<comment type="caution">
    <text evidence="2">The sequence shown here is derived from an EMBL/GenBank/DDBJ whole genome shotgun (WGS) entry which is preliminary data.</text>
</comment>
<protein>
    <recommendedName>
        <fullName evidence="4">Remorin family protein</fullName>
    </recommendedName>
</protein>
<feature type="compositionally biased region" description="Basic and acidic residues" evidence="1">
    <location>
        <begin position="19"/>
        <end position="35"/>
    </location>
</feature>
<keyword evidence="3" id="KW-1185">Reference proteome</keyword>
<feature type="region of interest" description="Disordered" evidence="1">
    <location>
        <begin position="19"/>
        <end position="47"/>
    </location>
</feature>
<accession>A0A7J0EDE1</accession>
<evidence type="ECO:0000313" key="3">
    <source>
        <dbReference type="Proteomes" id="UP000585474"/>
    </source>
</evidence>
<evidence type="ECO:0000313" key="2">
    <source>
        <dbReference type="EMBL" id="GFY84481.1"/>
    </source>
</evidence>
<dbReference type="AlphaFoldDB" id="A0A7J0EDE1"/>
<dbReference type="EMBL" id="BJWL01000003">
    <property type="protein sequence ID" value="GFY84481.1"/>
    <property type="molecule type" value="Genomic_DNA"/>
</dbReference>
<dbReference type="Proteomes" id="UP000585474">
    <property type="component" value="Unassembled WGS sequence"/>
</dbReference>
<reference evidence="2 3" key="1">
    <citation type="submission" date="2019-07" db="EMBL/GenBank/DDBJ databases">
        <title>De Novo Assembly of kiwifruit Actinidia rufa.</title>
        <authorList>
            <person name="Sugita-Konishi S."/>
            <person name="Sato K."/>
            <person name="Mori E."/>
            <person name="Abe Y."/>
            <person name="Kisaki G."/>
            <person name="Hamano K."/>
            <person name="Suezawa K."/>
            <person name="Otani M."/>
            <person name="Fukuda T."/>
            <person name="Manabe T."/>
            <person name="Gomi K."/>
            <person name="Tabuchi M."/>
            <person name="Akimitsu K."/>
            <person name="Kataoka I."/>
        </authorList>
    </citation>
    <scope>NUCLEOTIDE SEQUENCE [LARGE SCALE GENOMIC DNA]</scope>
    <source>
        <strain evidence="3">cv. Fuchu</strain>
    </source>
</reference>
<organism evidence="2 3">
    <name type="scientific">Actinidia rufa</name>
    <dbReference type="NCBI Taxonomy" id="165716"/>
    <lineage>
        <taxon>Eukaryota</taxon>
        <taxon>Viridiplantae</taxon>
        <taxon>Streptophyta</taxon>
        <taxon>Embryophyta</taxon>
        <taxon>Tracheophyta</taxon>
        <taxon>Spermatophyta</taxon>
        <taxon>Magnoliopsida</taxon>
        <taxon>eudicotyledons</taxon>
        <taxon>Gunneridae</taxon>
        <taxon>Pentapetalae</taxon>
        <taxon>asterids</taxon>
        <taxon>Ericales</taxon>
        <taxon>Actinidiaceae</taxon>
        <taxon>Actinidia</taxon>
    </lineage>
</organism>
<feature type="compositionally biased region" description="Polar residues" evidence="1">
    <location>
        <begin position="36"/>
        <end position="47"/>
    </location>
</feature>
<proteinExistence type="predicted"/>
<evidence type="ECO:0008006" key="4">
    <source>
        <dbReference type="Google" id="ProtNLM"/>
    </source>
</evidence>
<sequence length="561" mass="61804">MLLCAKGSLGTTISIRAKFESPESHQSDFGSDRKPISNSDQIQSAQNQHLSIPPGLVETKLQHQTASKSDARLALTRRPKFGASVPHATSNPRRPSGDVPGEDISQNKAFNKEACVESLERDYSSRTYERVPEERGRTLSAFIATRKDKMNCPRYKAQNQSSESATTAVMAVDKHRDVVYICSMRGTCTGYSQIPHGRDERSMKVTEVRYFPSLRKNLISIEMQDSKGINFESSGGTLRVSKGNRKCCGEGRLKGYTDWRGVSRQEELLSDISPVVLARRMDKEILVVCRELRVSQYSENYICSGSIPRAAFVVAFRELLTSGSSSLLHLVPVCYDFSYCIRWATRELHLAASVLHWAVSNCILITCPVHSDRANRAEPTVQSHPYTVAVFDSQAEPNCARGRLPSEPTGQSRTVPGAECLVEPTGQSRTVPGAECLAESTEQSRPCQGQTPKPVPVSAPQLGVAWHLHEKVQTLQFGSAFTSVEVELPVEEGQRISNDAAYERRKAVFAEEAKEREKQLTEAVKEGCRGVQDGGHLSSPKSQMWACISAAMSSCSLLCGL</sequence>
<name>A0A7J0EDE1_9ERIC</name>